<dbReference type="Gene3D" id="3.10.450.50">
    <property type="match status" value="1"/>
</dbReference>
<dbReference type="PATRIC" id="fig|155920.8.peg.2255"/>
<feature type="domain" description="Calcium/calmodulin-dependent protein kinase II association-domain" evidence="2">
    <location>
        <begin position="36"/>
        <end position="159"/>
    </location>
</feature>
<feature type="signal peptide" evidence="1">
    <location>
        <begin position="1"/>
        <end position="19"/>
    </location>
</feature>
<dbReference type="PIRSF" id="PIRSF028470">
    <property type="entry name" value="UCP028470"/>
    <property type="match status" value="1"/>
</dbReference>
<accession>A0A060HBP3</accession>
<dbReference type="RefSeq" id="WP_020851381.1">
    <property type="nucleotide sequence ID" value="NZ_CP006696.1"/>
</dbReference>
<dbReference type="Proteomes" id="UP000027215">
    <property type="component" value="Chromosome"/>
</dbReference>
<protein>
    <recommendedName>
        <fullName evidence="2">Calcium/calmodulin-dependent protein kinase II association-domain domain-containing protein</fullName>
    </recommendedName>
</protein>
<proteinExistence type="predicted"/>
<sequence length="164" mass="18543">MYRILLSLSLSFFAFPVFAGNVKCYKGNAPLVSNVEEREVAQLFDRWNAALTTGNPNNVAELYTPDAVLLPTMSNQVRSTPAEVLDYFKYFLEFKPHGYINYRKVNLLDKNNALDAGVYTFVLTNKDGSKRNVQARYSFAYTKSDGKWLIVNHHSSAMPEGNCP</sequence>
<evidence type="ECO:0000256" key="1">
    <source>
        <dbReference type="SAM" id="SignalP"/>
    </source>
</evidence>
<dbReference type="InterPro" id="IPR032710">
    <property type="entry name" value="NTF2-like_dom_sf"/>
</dbReference>
<dbReference type="KEGG" id="xfs:D934_09665"/>
<dbReference type="InterPro" id="IPR016887">
    <property type="entry name" value="UCP028470_steroid_isom-rel"/>
</dbReference>
<dbReference type="NCBIfam" id="TIGR02246">
    <property type="entry name" value="SgcJ/EcaC family oxidoreductase"/>
    <property type="match status" value="1"/>
</dbReference>
<reference evidence="3 4" key="1">
    <citation type="submission" date="2013-08" db="EMBL/GenBank/DDBJ databases">
        <authorList>
            <person name="Stouthamer R."/>
            <person name="Nunney L."/>
        </authorList>
    </citation>
    <scope>NUCLEOTIDE SEQUENCE [LARGE SCALE GENOMIC DNA]</scope>
    <source>
        <strain evidence="4">ann-1</strain>
    </source>
</reference>
<dbReference type="InterPro" id="IPR011944">
    <property type="entry name" value="Steroid_delta5-4_isomerase"/>
</dbReference>
<evidence type="ECO:0000259" key="2">
    <source>
        <dbReference type="Pfam" id="PF08332"/>
    </source>
</evidence>
<dbReference type="HOGENOM" id="CLU_123929_0_1_6"/>
<evidence type="ECO:0000313" key="4">
    <source>
        <dbReference type="Proteomes" id="UP000027215"/>
    </source>
</evidence>
<dbReference type="Pfam" id="PF08332">
    <property type="entry name" value="CaMKII_AD"/>
    <property type="match status" value="1"/>
</dbReference>
<dbReference type="InterPro" id="IPR013543">
    <property type="entry name" value="Ca/CaM-dep_prot_kinase-assoc"/>
</dbReference>
<dbReference type="GO" id="GO:0004683">
    <property type="term" value="F:calcium/calmodulin-dependent protein kinase activity"/>
    <property type="evidence" value="ECO:0007669"/>
    <property type="project" value="InterPro"/>
</dbReference>
<dbReference type="SUPFAM" id="SSF54427">
    <property type="entry name" value="NTF2-like"/>
    <property type="match status" value="1"/>
</dbReference>
<gene>
    <name evidence="3" type="ORF">D934_09665</name>
</gene>
<dbReference type="GO" id="GO:0005516">
    <property type="term" value="F:calmodulin binding"/>
    <property type="evidence" value="ECO:0007669"/>
    <property type="project" value="InterPro"/>
</dbReference>
<organism evidence="3 4">
    <name type="scientific">Xylella fastidiosa subsp. sandyi Ann-1</name>
    <dbReference type="NCBI Taxonomy" id="155920"/>
    <lineage>
        <taxon>Bacteria</taxon>
        <taxon>Pseudomonadati</taxon>
        <taxon>Pseudomonadota</taxon>
        <taxon>Gammaproteobacteria</taxon>
        <taxon>Lysobacterales</taxon>
        <taxon>Lysobacteraceae</taxon>
        <taxon>Xylella</taxon>
    </lineage>
</organism>
<feature type="chain" id="PRO_5001583076" description="Calcium/calmodulin-dependent protein kinase II association-domain domain-containing protein" evidence="1">
    <location>
        <begin position="20"/>
        <end position="164"/>
    </location>
</feature>
<dbReference type="CDD" id="cd00531">
    <property type="entry name" value="NTF2_like"/>
    <property type="match status" value="1"/>
</dbReference>
<dbReference type="EMBL" id="CP006696">
    <property type="protein sequence ID" value="AIC10342.1"/>
    <property type="molecule type" value="Genomic_DNA"/>
</dbReference>
<dbReference type="AlphaFoldDB" id="A0A060HBP3"/>
<keyword evidence="1" id="KW-0732">Signal</keyword>
<name>A0A060HBP3_XYLFS</name>
<evidence type="ECO:0000313" key="3">
    <source>
        <dbReference type="EMBL" id="AIC10342.1"/>
    </source>
</evidence>